<reference evidence="2 3" key="1">
    <citation type="journal article" date="2021" name="Elife">
        <title>Chloroplast acquisition without the gene transfer in kleptoplastic sea slugs, Plakobranchus ocellatus.</title>
        <authorList>
            <person name="Maeda T."/>
            <person name="Takahashi S."/>
            <person name="Yoshida T."/>
            <person name="Shimamura S."/>
            <person name="Takaki Y."/>
            <person name="Nagai Y."/>
            <person name="Toyoda A."/>
            <person name="Suzuki Y."/>
            <person name="Arimoto A."/>
            <person name="Ishii H."/>
            <person name="Satoh N."/>
            <person name="Nishiyama T."/>
            <person name="Hasebe M."/>
            <person name="Maruyama T."/>
            <person name="Minagawa J."/>
            <person name="Obokata J."/>
            <person name="Shigenobu S."/>
        </authorList>
    </citation>
    <scope>NUCLEOTIDE SEQUENCE [LARGE SCALE GENOMIC DNA]</scope>
</reference>
<evidence type="ECO:0000256" key="1">
    <source>
        <dbReference type="SAM" id="MobiDB-lite"/>
    </source>
</evidence>
<feature type="region of interest" description="Disordered" evidence="1">
    <location>
        <begin position="83"/>
        <end position="138"/>
    </location>
</feature>
<accession>A0AAV4FCS2</accession>
<dbReference type="EMBL" id="BMAT01011349">
    <property type="protein sequence ID" value="GFR71083.1"/>
    <property type="molecule type" value="Genomic_DNA"/>
</dbReference>
<evidence type="ECO:0000313" key="2">
    <source>
        <dbReference type="EMBL" id="GFR71083.1"/>
    </source>
</evidence>
<proteinExistence type="predicted"/>
<gene>
    <name evidence="2" type="ORF">ElyMa_005669700</name>
</gene>
<organism evidence="2 3">
    <name type="scientific">Elysia marginata</name>
    <dbReference type="NCBI Taxonomy" id="1093978"/>
    <lineage>
        <taxon>Eukaryota</taxon>
        <taxon>Metazoa</taxon>
        <taxon>Spiralia</taxon>
        <taxon>Lophotrochozoa</taxon>
        <taxon>Mollusca</taxon>
        <taxon>Gastropoda</taxon>
        <taxon>Heterobranchia</taxon>
        <taxon>Euthyneura</taxon>
        <taxon>Panpulmonata</taxon>
        <taxon>Sacoglossa</taxon>
        <taxon>Placobranchoidea</taxon>
        <taxon>Plakobranchidae</taxon>
        <taxon>Elysia</taxon>
    </lineage>
</organism>
<evidence type="ECO:0000313" key="3">
    <source>
        <dbReference type="Proteomes" id="UP000762676"/>
    </source>
</evidence>
<dbReference type="Proteomes" id="UP000762676">
    <property type="component" value="Unassembled WGS sequence"/>
</dbReference>
<name>A0AAV4FCS2_9GAST</name>
<protein>
    <submittedName>
        <fullName evidence="2">Uncharacterized protein</fullName>
    </submittedName>
</protein>
<keyword evidence="3" id="KW-1185">Reference proteome</keyword>
<sequence length="183" mass="20554">MIPSESWLSEISLSKTLTTRMMLMTFSDLIITRIKTLMKHHPSLPFNPGERAQEIIAANIEHLVVVQKLLEHSPDAFEELNTGSANQRRLSTGSANQRRMTTGSANQRRLTTGSANQRRLTTGSANQRRLTTGSANQRRLTLDQPSQARCLTYSHKRATPSHFQQDVTFSTCTRDMAGIKLVF</sequence>
<dbReference type="AlphaFoldDB" id="A0AAV4FCS2"/>
<comment type="caution">
    <text evidence="2">The sequence shown here is derived from an EMBL/GenBank/DDBJ whole genome shotgun (WGS) entry which is preliminary data.</text>
</comment>